<keyword evidence="1" id="KW-0812">Transmembrane</keyword>
<evidence type="ECO:0000313" key="3">
    <source>
        <dbReference type="Proteomes" id="UP000676336"/>
    </source>
</evidence>
<comment type="caution">
    <text evidence="2">The sequence shown here is derived from an EMBL/GenBank/DDBJ whole genome shotgun (WGS) entry which is preliminary data.</text>
</comment>
<evidence type="ECO:0000256" key="1">
    <source>
        <dbReference type="SAM" id="Phobius"/>
    </source>
</evidence>
<dbReference type="Proteomes" id="UP000676336">
    <property type="component" value="Unassembled WGS sequence"/>
</dbReference>
<keyword evidence="1" id="KW-1133">Transmembrane helix</keyword>
<gene>
    <name evidence="2" type="ORF">SMN809_LOCUS60909</name>
</gene>
<feature type="non-terminal residue" evidence="2">
    <location>
        <position position="1"/>
    </location>
</feature>
<name>A0A8S3ETN7_9BILA</name>
<accession>A0A8S3ETN7</accession>
<reference evidence="2" key="1">
    <citation type="submission" date="2021-02" db="EMBL/GenBank/DDBJ databases">
        <authorList>
            <person name="Nowell W R."/>
        </authorList>
    </citation>
    <scope>NUCLEOTIDE SEQUENCE</scope>
</reference>
<organism evidence="2 3">
    <name type="scientific">Rotaria magnacalcarata</name>
    <dbReference type="NCBI Taxonomy" id="392030"/>
    <lineage>
        <taxon>Eukaryota</taxon>
        <taxon>Metazoa</taxon>
        <taxon>Spiralia</taxon>
        <taxon>Gnathifera</taxon>
        <taxon>Rotifera</taxon>
        <taxon>Eurotatoria</taxon>
        <taxon>Bdelloidea</taxon>
        <taxon>Philodinida</taxon>
        <taxon>Philodinidae</taxon>
        <taxon>Rotaria</taxon>
    </lineage>
</organism>
<feature type="transmembrane region" description="Helical" evidence="1">
    <location>
        <begin position="12"/>
        <end position="32"/>
    </location>
</feature>
<sequence length="45" mass="4782">KKTAQASQYAGTIGMLLVIGGIFGSLLGGYILDKSKAYKCEEIMI</sequence>
<evidence type="ECO:0000313" key="2">
    <source>
        <dbReference type="EMBL" id="CAF5084094.1"/>
    </source>
</evidence>
<proteinExistence type="predicted"/>
<keyword evidence="1" id="KW-0472">Membrane</keyword>
<dbReference type="AlphaFoldDB" id="A0A8S3ETN7"/>
<dbReference type="EMBL" id="CAJOBI010240580">
    <property type="protein sequence ID" value="CAF5084094.1"/>
    <property type="molecule type" value="Genomic_DNA"/>
</dbReference>
<protein>
    <submittedName>
        <fullName evidence="2">Uncharacterized protein</fullName>
    </submittedName>
</protein>